<dbReference type="Gene3D" id="2.30.39.10">
    <property type="entry name" value="Alpha-1-antitrypsin, domain 1"/>
    <property type="match status" value="1"/>
</dbReference>
<evidence type="ECO:0000259" key="4">
    <source>
        <dbReference type="SMART" id="SM00093"/>
    </source>
</evidence>
<dbReference type="CDD" id="cd02043">
    <property type="entry name" value="serpinP_plants"/>
    <property type="match status" value="1"/>
</dbReference>
<dbReference type="PROSITE" id="PS00284">
    <property type="entry name" value="SERPIN"/>
    <property type="match status" value="1"/>
</dbReference>
<accession>A0AAD8KTD0</accession>
<evidence type="ECO:0000313" key="5">
    <source>
        <dbReference type="EMBL" id="KAK1428767.1"/>
    </source>
</evidence>
<feature type="region of interest" description="Disordered" evidence="3">
    <location>
        <begin position="1"/>
        <end position="29"/>
    </location>
</feature>
<dbReference type="AlphaFoldDB" id="A0AAD8KTD0"/>
<dbReference type="SMART" id="SM00093">
    <property type="entry name" value="SERPIN"/>
    <property type="match status" value="1"/>
</dbReference>
<dbReference type="GO" id="GO:0004867">
    <property type="term" value="F:serine-type endopeptidase inhibitor activity"/>
    <property type="evidence" value="ECO:0007669"/>
    <property type="project" value="InterPro"/>
</dbReference>
<name>A0AAD8KTD0_TARER</name>
<feature type="domain" description="Serpin" evidence="4">
    <location>
        <begin position="56"/>
        <end position="435"/>
    </location>
</feature>
<dbReference type="InterPro" id="IPR042185">
    <property type="entry name" value="Serpin_sf_2"/>
</dbReference>
<evidence type="ECO:0000256" key="1">
    <source>
        <dbReference type="ARBA" id="ARBA00009500"/>
    </source>
</evidence>
<evidence type="ECO:0000256" key="2">
    <source>
        <dbReference type="RuleBase" id="RU000411"/>
    </source>
</evidence>
<reference evidence="5" key="1">
    <citation type="journal article" date="2023" name="bioRxiv">
        <title>Improved chromosome-level genome assembly for marigold (Tagetes erecta).</title>
        <authorList>
            <person name="Jiang F."/>
            <person name="Yuan L."/>
            <person name="Wang S."/>
            <person name="Wang H."/>
            <person name="Xu D."/>
            <person name="Wang A."/>
            <person name="Fan W."/>
        </authorList>
    </citation>
    <scope>NUCLEOTIDE SEQUENCE</scope>
    <source>
        <strain evidence="5">WSJ</strain>
        <tissue evidence="5">Leaf</tissue>
    </source>
</reference>
<evidence type="ECO:0000256" key="3">
    <source>
        <dbReference type="SAM" id="MobiDB-lite"/>
    </source>
</evidence>
<dbReference type="Proteomes" id="UP001229421">
    <property type="component" value="Unassembled WGS sequence"/>
</dbReference>
<dbReference type="InterPro" id="IPR042178">
    <property type="entry name" value="Serpin_sf_1"/>
</dbReference>
<dbReference type="GO" id="GO:0005615">
    <property type="term" value="C:extracellular space"/>
    <property type="evidence" value="ECO:0007669"/>
    <property type="project" value="InterPro"/>
</dbReference>
<protein>
    <recommendedName>
        <fullName evidence="4">Serpin domain-containing protein</fullName>
    </recommendedName>
</protein>
<dbReference type="InterPro" id="IPR023795">
    <property type="entry name" value="Serpin_CS"/>
</dbReference>
<gene>
    <name evidence="5" type="ORF">QVD17_17607</name>
</gene>
<dbReference type="SUPFAM" id="SSF56574">
    <property type="entry name" value="Serpins"/>
    <property type="match status" value="1"/>
</dbReference>
<feature type="compositionally biased region" description="Basic residues" evidence="3">
    <location>
        <begin position="13"/>
        <end position="27"/>
    </location>
</feature>
<dbReference type="PANTHER" id="PTHR11461">
    <property type="entry name" value="SERINE PROTEASE INHIBITOR, SERPIN"/>
    <property type="match status" value="1"/>
</dbReference>
<keyword evidence="6" id="KW-1185">Reference proteome</keyword>
<dbReference type="InterPro" id="IPR000215">
    <property type="entry name" value="Serpin_fam"/>
</dbReference>
<dbReference type="EMBL" id="JAUHHV010000004">
    <property type="protein sequence ID" value="KAK1428767.1"/>
    <property type="molecule type" value="Genomic_DNA"/>
</dbReference>
<dbReference type="InterPro" id="IPR036186">
    <property type="entry name" value="Serpin_sf"/>
</dbReference>
<dbReference type="Pfam" id="PF00079">
    <property type="entry name" value="Serpin"/>
    <property type="match status" value="1"/>
</dbReference>
<dbReference type="InterPro" id="IPR023796">
    <property type="entry name" value="Serpin_dom"/>
</dbReference>
<proteinExistence type="inferred from homology"/>
<evidence type="ECO:0000313" key="6">
    <source>
        <dbReference type="Proteomes" id="UP001229421"/>
    </source>
</evidence>
<comment type="similarity">
    <text evidence="1 2">Belongs to the serpin family.</text>
</comment>
<dbReference type="Gene3D" id="3.30.497.10">
    <property type="entry name" value="Antithrombin, subunit I, domain 2"/>
    <property type="match status" value="1"/>
</dbReference>
<sequence length="440" mass="49974">MSPISRPPIFNFKPRHRKRHAKARNKAFRPQQCVVHPPTTSTDQVQSITNQTHVSTTLATHLLSNKFNNSNVVFSPLSIHVVLSILAAGSEGPTHDQVLGFLKANTSGDLNSLYLWLVPFIFADGSLNGGPRLSVANGVWVHKSFSIKRSFKHVVDNVYKAACKRVDFRNKGVEVVNEVNSWAEKQTSGLIKQVLPDDVVNRLTSLIFANAIYFKGLWSHKFNRSKTEESDFFLLDGNKVQVPFMTSTRDQFVREYDDFKVLGLPYSQGQEKRQFTMYFFLPHENNGLHSLVEKISSTFDFIDRHIPRRKVQIRDFMIPKFKISVGFEASDMLKKLGLVLPFNDEDGNGLTEMVHLREKETLFVSSIHHKSFVDVNEEGTEAAAVSVLTMEWGCPLHEDEDEEDFVDFVADHPFLFVIREDVTGVVLFIGQVTDPSIKNF</sequence>
<dbReference type="PANTHER" id="PTHR11461:SF211">
    <property type="entry name" value="GH10112P-RELATED"/>
    <property type="match status" value="1"/>
</dbReference>
<comment type="caution">
    <text evidence="5">The sequence shown here is derived from an EMBL/GenBank/DDBJ whole genome shotgun (WGS) entry which is preliminary data.</text>
</comment>
<organism evidence="5 6">
    <name type="scientific">Tagetes erecta</name>
    <name type="common">African marigold</name>
    <dbReference type="NCBI Taxonomy" id="13708"/>
    <lineage>
        <taxon>Eukaryota</taxon>
        <taxon>Viridiplantae</taxon>
        <taxon>Streptophyta</taxon>
        <taxon>Embryophyta</taxon>
        <taxon>Tracheophyta</taxon>
        <taxon>Spermatophyta</taxon>
        <taxon>Magnoliopsida</taxon>
        <taxon>eudicotyledons</taxon>
        <taxon>Gunneridae</taxon>
        <taxon>Pentapetalae</taxon>
        <taxon>asterids</taxon>
        <taxon>campanulids</taxon>
        <taxon>Asterales</taxon>
        <taxon>Asteraceae</taxon>
        <taxon>Asteroideae</taxon>
        <taxon>Heliantheae alliance</taxon>
        <taxon>Tageteae</taxon>
        <taxon>Tagetes</taxon>
    </lineage>
</organism>